<organism evidence="2 3">
    <name type="scientific">Ligilactobacillus agilis DSM 20509</name>
    <dbReference type="NCBI Taxonomy" id="1423718"/>
    <lineage>
        <taxon>Bacteria</taxon>
        <taxon>Bacillati</taxon>
        <taxon>Bacillota</taxon>
        <taxon>Bacilli</taxon>
        <taxon>Lactobacillales</taxon>
        <taxon>Lactobacillaceae</taxon>
        <taxon>Ligilactobacillus</taxon>
    </lineage>
</organism>
<dbReference type="EMBL" id="AYYP01000010">
    <property type="protein sequence ID" value="KRM65811.1"/>
    <property type="molecule type" value="Genomic_DNA"/>
</dbReference>
<dbReference type="Pfam" id="PF24963">
    <property type="entry name" value="DUF7768"/>
    <property type="match status" value="1"/>
</dbReference>
<accession>A0A0R2AQH6</accession>
<name>A0A0R2AQH6_9LACO</name>
<dbReference type="Gene3D" id="3.40.50.10400">
    <property type="entry name" value="Hypothetical protein PA1492"/>
    <property type="match status" value="1"/>
</dbReference>
<keyword evidence="3" id="KW-1185">Reference proteome</keyword>
<gene>
    <name evidence="2" type="ORF">FC14_GL000829</name>
</gene>
<evidence type="ECO:0000313" key="2">
    <source>
        <dbReference type="EMBL" id="KRM65811.1"/>
    </source>
</evidence>
<dbReference type="RefSeq" id="WP_009052904.1">
    <property type="nucleotide sequence ID" value="NZ_AYYP01000010.1"/>
</dbReference>
<comment type="caution">
    <text evidence="2">The sequence shown here is derived from an EMBL/GenBank/DDBJ whole genome shotgun (WGS) entry which is preliminary data.</text>
</comment>
<proteinExistence type="predicted"/>
<feature type="domain" description="DUF7768" evidence="1">
    <location>
        <begin position="32"/>
        <end position="129"/>
    </location>
</feature>
<evidence type="ECO:0000313" key="3">
    <source>
        <dbReference type="Proteomes" id="UP000051008"/>
    </source>
</evidence>
<dbReference type="InterPro" id="IPR056670">
    <property type="entry name" value="DUF7768"/>
</dbReference>
<evidence type="ECO:0000259" key="1">
    <source>
        <dbReference type="Pfam" id="PF24963"/>
    </source>
</evidence>
<dbReference type="PATRIC" id="fig|1423718.3.peg.865"/>
<sequence>MDRYNAEGYPDPTAAEALENIMREEKAKNYKPCVFICSPFAGDIEKNLNKAREYLKFAVKQGTIPFAPHLLYPQVLDDGDPEQRKLGLYFGMVWLRKCDELWVFGRYISKGMQAEINKASKHRIPIRYFSENCEEVQKL</sequence>
<dbReference type="OrthoDB" id="9807423at2"/>
<dbReference type="Proteomes" id="UP000051008">
    <property type="component" value="Unassembled WGS sequence"/>
</dbReference>
<protein>
    <recommendedName>
        <fullName evidence="1">DUF7768 domain-containing protein</fullName>
    </recommendedName>
</protein>
<dbReference type="AlphaFoldDB" id="A0A0R2AQH6"/>
<reference evidence="2 3" key="1">
    <citation type="journal article" date="2015" name="Genome Announc.">
        <title>Expanding the biotechnology potential of lactobacilli through comparative genomics of 213 strains and associated genera.</title>
        <authorList>
            <person name="Sun Z."/>
            <person name="Harris H.M."/>
            <person name="McCann A."/>
            <person name="Guo C."/>
            <person name="Argimon S."/>
            <person name="Zhang W."/>
            <person name="Yang X."/>
            <person name="Jeffery I.B."/>
            <person name="Cooney J.C."/>
            <person name="Kagawa T.F."/>
            <person name="Liu W."/>
            <person name="Song Y."/>
            <person name="Salvetti E."/>
            <person name="Wrobel A."/>
            <person name="Rasinkangas P."/>
            <person name="Parkhill J."/>
            <person name="Rea M.C."/>
            <person name="O'Sullivan O."/>
            <person name="Ritari J."/>
            <person name="Douillard F.P."/>
            <person name="Paul Ross R."/>
            <person name="Yang R."/>
            <person name="Briner A.E."/>
            <person name="Felis G.E."/>
            <person name="de Vos W.M."/>
            <person name="Barrangou R."/>
            <person name="Klaenhammer T.R."/>
            <person name="Caufield P.W."/>
            <person name="Cui Y."/>
            <person name="Zhang H."/>
            <person name="O'Toole P.W."/>
        </authorList>
    </citation>
    <scope>NUCLEOTIDE SEQUENCE [LARGE SCALE GENOMIC DNA]</scope>
    <source>
        <strain evidence="2 3">DSM 20509</strain>
    </source>
</reference>